<dbReference type="Proteomes" id="UP001470230">
    <property type="component" value="Unassembled WGS sequence"/>
</dbReference>
<sequence>MHGNGSFFDEYMKMQENRKIKKVLNEKILDSILDDDDEKFIQLVSQIKGTGMNSNKKFKMTQYNIPYLLEYHPTYASLCTLFSAEKCFTSLCARSISCRNISDDVIAWYLSSSGS</sequence>
<name>A0ABR2H8A0_9EUKA</name>
<organism evidence="1 2">
    <name type="scientific">Tritrichomonas musculus</name>
    <dbReference type="NCBI Taxonomy" id="1915356"/>
    <lineage>
        <taxon>Eukaryota</taxon>
        <taxon>Metamonada</taxon>
        <taxon>Parabasalia</taxon>
        <taxon>Tritrichomonadida</taxon>
        <taxon>Tritrichomonadidae</taxon>
        <taxon>Tritrichomonas</taxon>
    </lineage>
</organism>
<reference evidence="1 2" key="1">
    <citation type="submission" date="2024-04" db="EMBL/GenBank/DDBJ databases">
        <title>Tritrichomonas musculus Genome.</title>
        <authorList>
            <person name="Alves-Ferreira E."/>
            <person name="Grigg M."/>
            <person name="Lorenzi H."/>
            <person name="Galac M."/>
        </authorList>
    </citation>
    <scope>NUCLEOTIDE SEQUENCE [LARGE SCALE GENOMIC DNA]</scope>
    <source>
        <strain evidence="1 2">EAF2021</strain>
    </source>
</reference>
<evidence type="ECO:0000313" key="1">
    <source>
        <dbReference type="EMBL" id="KAK8842453.1"/>
    </source>
</evidence>
<protein>
    <submittedName>
        <fullName evidence="1">Uncharacterized protein</fullName>
    </submittedName>
</protein>
<gene>
    <name evidence="1" type="ORF">M9Y10_026040</name>
</gene>
<comment type="caution">
    <text evidence="1">The sequence shown here is derived from an EMBL/GenBank/DDBJ whole genome shotgun (WGS) entry which is preliminary data.</text>
</comment>
<accession>A0ABR2H8A0</accession>
<keyword evidence="2" id="KW-1185">Reference proteome</keyword>
<dbReference type="EMBL" id="JAPFFF010000038">
    <property type="protein sequence ID" value="KAK8842453.1"/>
    <property type="molecule type" value="Genomic_DNA"/>
</dbReference>
<proteinExistence type="predicted"/>
<evidence type="ECO:0000313" key="2">
    <source>
        <dbReference type="Proteomes" id="UP001470230"/>
    </source>
</evidence>